<feature type="region of interest" description="Disordered" evidence="1">
    <location>
        <begin position="50"/>
        <end position="73"/>
    </location>
</feature>
<proteinExistence type="predicted"/>
<evidence type="ECO:0000313" key="2">
    <source>
        <dbReference type="EMBL" id="MBA8887005.1"/>
    </source>
</evidence>
<accession>A0A839ETC3</accession>
<evidence type="ECO:0000313" key="3">
    <source>
        <dbReference type="Proteomes" id="UP000550401"/>
    </source>
</evidence>
<feature type="compositionally biased region" description="Basic and acidic residues" evidence="1">
    <location>
        <begin position="55"/>
        <end position="73"/>
    </location>
</feature>
<dbReference type="EMBL" id="JACGXL010000001">
    <property type="protein sequence ID" value="MBA8887005.1"/>
    <property type="molecule type" value="Genomic_DNA"/>
</dbReference>
<comment type="caution">
    <text evidence="2">The sequence shown here is derived from an EMBL/GenBank/DDBJ whole genome shotgun (WGS) entry which is preliminary data.</text>
</comment>
<protein>
    <submittedName>
        <fullName evidence="2">Tfp pilus assembly protein PilE</fullName>
    </submittedName>
</protein>
<reference evidence="2 3" key="1">
    <citation type="submission" date="2020-07" db="EMBL/GenBank/DDBJ databases">
        <title>Genomic Encyclopedia of Type Strains, Phase IV (KMG-V): Genome sequencing to study the core and pangenomes of soil and plant-associated prokaryotes.</title>
        <authorList>
            <person name="Whitman W."/>
        </authorList>
    </citation>
    <scope>NUCLEOTIDE SEQUENCE [LARGE SCALE GENOMIC DNA]</scope>
    <source>
        <strain evidence="2 3">RH2WT43</strain>
    </source>
</reference>
<dbReference type="Proteomes" id="UP000550401">
    <property type="component" value="Unassembled WGS sequence"/>
</dbReference>
<organism evidence="2 3">
    <name type="scientific">Dokdonella fugitiva</name>
    <dbReference type="NCBI Taxonomy" id="328517"/>
    <lineage>
        <taxon>Bacteria</taxon>
        <taxon>Pseudomonadati</taxon>
        <taxon>Pseudomonadota</taxon>
        <taxon>Gammaproteobacteria</taxon>
        <taxon>Lysobacterales</taxon>
        <taxon>Rhodanobacteraceae</taxon>
        <taxon>Dokdonella</taxon>
    </lineage>
</organism>
<gene>
    <name evidence="2" type="ORF">FHW12_001196</name>
</gene>
<dbReference type="RefSeq" id="WP_182530032.1">
    <property type="nucleotide sequence ID" value="NZ_JACGXL010000001.1"/>
</dbReference>
<keyword evidence="3" id="KW-1185">Reference proteome</keyword>
<name>A0A839ETC3_9GAMM</name>
<dbReference type="AlphaFoldDB" id="A0A839ETC3"/>
<sequence length="73" mass="7983">MAAAAPYADYVALRGDRTRATSLLAAIEPYVERDYRAARAAATLNRVLDQPDPATRAEQRARELAGERIAARP</sequence>
<evidence type="ECO:0000256" key="1">
    <source>
        <dbReference type="SAM" id="MobiDB-lite"/>
    </source>
</evidence>